<dbReference type="Proteomes" id="UP001057402">
    <property type="component" value="Chromosome 10"/>
</dbReference>
<name>A0ACB9M7H1_9MYRT</name>
<comment type="caution">
    <text evidence="1">The sequence shown here is derived from an EMBL/GenBank/DDBJ whole genome shotgun (WGS) entry which is preliminary data.</text>
</comment>
<sequence length="527" mass="60608">MGSNTETTDKESWLGGLWRRRKDLLGLENEVVGILSFEVVSLMSKVVRVWHCLSDAELLRLKTEIFRSAGVRNLVSKDENSLMAIVQDEILETVVYVARAVVRLGKRCSDPMYQRIEQLFFNPLQHREEWSEWAYKWKKMERRAKKMERFIGAMIQLYEKREALAECEQILRRLKVNPEQDRGKVFEFQQKVKRRRQEVQGLRELSPWCRSYDYIVRLLLRSIATILEKMARTSGGGPELSAYGERNLYMCLSKNYSIPSLVPSLLYPSVYNFEEWCVGPIPEKNCIIKRQNSGHSQFLSATEKNTHPQHLSQVTPFKGCMLVATDSPIITSHKSSGGANLVVGDDIGIWNEGNMQLLFAKSKILWRISTQYSRQCLFSPPPGTLGHAAMAVHYANIIVRIEKLANSPDSVRLNKRDDLYEMLPFPVRNALRTSLRPMIRDKSTARGLDTVEAEKQRCELIQMLQWICPPAHNTIKWFHEQGFEKQVPGSTEDVLLVQTLYFADQAKTEAAIVRLLVSLSLLSRGRQ</sequence>
<proteinExistence type="predicted"/>
<evidence type="ECO:0000313" key="2">
    <source>
        <dbReference type="Proteomes" id="UP001057402"/>
    </source>
</evidence>
<evidence type="ECO:0000313" key="1">
    <source>
        <dbReference type="EMBL" id="KAI4318856.1"/>
    </source>
</evidence>
<organism evidence="1 2">
    <name type="scientific">Melastoma candidum</name>
    <dbReference type="NCBI Taxonomy" id="119954"/>
    <lineage>
        <taxon>Eukaryota</taxon>
        <taxon>Viridiplantae</taxon>
        <taxon>Streptophyta</taxon>
        <taxon>Embryophyta</taxon>
        <taxon>Tracheophyta</taxon>
        <taxon>Spermatophyta</taxon>
        <taxon>Magnoliopsida</taxon>
        <taxon>eudicotyledons</taxon>
        <taxon>Gunneridae</taxon>
        <taxon>Pentapetalae</taxon>
        <taxon>rosids</taxon>
        <taxon>malvids</taxon>
        <taxon>Myrtales</taxon>
        <taxon>Melastomataceae</taxon>
        <taxon>Melastomatoideae</taxon>
        <taxon>Melastomateae</taxon>
        <taxon>Melastoma</taxon>
    </lineage>
</organism>
<protein>
    <submittedName>
        <fullName evidence="1">Uncharacterized protein</fullName>
    </submittedName>
</protein>
<keyword evidence="2" id="KW-1185">Reference proteome</keyword>
<reference evidence="2" key="1">
    <citation type="journal article" date="2023" name="Front. Plant Sci.">
        <title>Chromosomal-level genome assembly of Melastoma candidum provides insights into trichome evolution.</title>
        <authorList>
            <person name="Zhong Y."/>
            <person name="Wu W."/>
            <person name="Sun C."/>
            <person name="Zou P."/>
            <person name="Liu Y."/>
            <person name="Dai S."/>
            <person name="Zhou R."/>
        </authorList>
    </citation>
    <scope>NUCLEOTIDE SEQUENCE [LARGE SCALE GENOMIC DNA]</scope>
</reference>
<gene>
    <name evidence="1" type="ORF">MLD38_032515</name>
</gene>
<dbReference type="EMBL" id="CM042889">
    <property type="protein sequence ID" value="KAI4318856.1"/>
    <property type="molecule type" value="Genomic_DNA"/>
</dbReference>
<accession>A0ACB9M7H1</accession>